<keyword evidence="6 8" id="KW-0472">Membrane</keyword>
<evidence type="ECO:0000259" key="10">
    <source>
        <dbReference type="Pfam" id="PF00593"/>
    </source>
</evidence>
<evidence type="ECO:0000256" key="6">
    <source>
        <dbReference type="ARBA" id="ARBA00023136"/>
    </source>
</evidence>
<dbReference type="InterPro" id="IPR012910">
    <property type="entry name" value="Plug_dom"/>
</dbReference>
<dbReference type="GO" id="GO:0009279">
    <property type="term" value="C:cell outer membrane"/>
    <property type="evidence" value="ECO:0007669"/>
    <property type="project" value="UniProtKB-SubCell"/>
</dbReference>
<dbReference type="Pfam" id="PF00593">
    <property type="entry name" value="TonB_dep_Rec_b-barrel"/>
    <property type="match status" value="1"/>
</dbReference>
<protein>
    <submittedName>
        <fullName evidence="12">TonB-dependent receptor</fullName>
    </submittedName>
</protein>
<keyword evidence="3 8" id="KW-1134">Transmembrane beta strand</keyword>
<dbReference type="Gene3D" id="2.40.170.20">
    <property type="entry name" value="TonB-dependent receptor, beta-barrel domain"/>
    <property type="match status" value="1"/>
</dbReference>
<comment type="subcellular location">
    <subcellularLocation>
        <location evidence="1 8">Cell outer membrane</location>
        <topology evidence="1 8">Multi-pass membrane protein</topology>
    </subcellularLocation>
</comment>
<dbReference type="InterPro" id="IPR037066">
    <property type="entry name" value="Plug_dom_sf"/>
</dbReference>
<proteinExistence type="inferred from homology"/>
<evidence type="ECO:0000256" key="9">
    <source>
        <dbReference type="RuleBase" id="RU003357"/>
    </source>
</evidence>
<reference evidence="12 13" key="1">
    <citation type="submission" date="2018-07" db="EMBL/GenBank/DDBJ databases">
        <title>Genome sequencing of Moraxellaceae gen. HYN0046.</title>
        <authorList>
            <person name="Kim M."/>
            <person name="Yi H."/>
        </authorList>
    </citation>
    <scope>NUCLEOTIDE SEQUENCE [LARGE SCALE GENOMIC DNA]</scope>
    <source>
        <strain evidence="12 13">HYN0046</strain>
    </source>
</reference>
<keyword evidence="12" id="KW-0675">Receptor</keyword>
<dbReference type="PANTHER" id="PTHR47234">
    <property type="match status" value="1"/>
</dbReference>
<comment type="similarity">
    <text evidence="8 9">Belongs to the TonB-dependent receptor family.</text>
</comment>
<evidence type="ECO:0000256" key="5">
    <source>
        <dbReference type="ARBA" id="ARBA00023077"/>
    </source>
</evidence>
<evidence type="ECO:0000256" key="8">
    <source>
        <dbReference type="PROSITE-ProRule" id="PRU01360"/>
    </source>
</evidence>
<dbReference type="InterPro" id="IPR000531">
    <property type="entry name" value="Beta-barrel_TonB"/>
</dbReference>
<dbReference type="PANTHER" id="PTHR47234:SF2">
    <property type="entry name" value="TONB-DEPENDENT RECEPTOR"/>
    <property type="match status" value="1"/>
</dbReference>
<evidence type="ECO:0000256" key="1">
    <source>
        <dbReference type="ARBA" id="ARBA00004571"/>
    </source>
</evidence>
<feature type="domain" description="TonB-dependent receptor-like beta-barrel" evidence="10">
    <location>
        <begin position="336"/>
        <end position="839"/>
    </location>
</feature>
<keyword evidence="2 8" id="KW-0813">Transport</keyword>
<accession>A0A345P4P3</accession>
<keyword evidence="4 8" id="KW-0812">Transmembrane</keyword>
<dbReference type="Pfam" id="PF07715">
    <property type="entry name" value="Plug"/>
    <property type="match status" value="1"/>
</dbReference>
<dbReference type="InterPro" id="IPR039426">
    <property type="entry name" value="TonB-dep_rcpt-like"/>
</dbReference>
<keyword evidence="13" id="KW-1185">Reference proteome</keyword>
<dbReference type="OrthoDB" id="6276154at2"/>
<dbReference type="CDD" id="cd01347">
    <property type="entry name" value="ligand_gated_channel"/>
    <property type="match status" value="1"/>
</dbReference>
<evidence type="ECO:0000313" key="12">
    <source>
        <dbReference type="EMBL" id="AXI02252.1"/>
    </source>
</evidence>
<dbReference type="InterPro" id="IPR036942">
    <property type="entry name" value="Beta-barrel_TonB_sf"/>
</dbReference>
<evidence type="ECO:0000256" key="2">
    <source>
        <dbReference type="ARBA" id="ARBA00022448"/>
    </source>
</evidence>
<dbReference type="KEGG" id="mbah:HYN46_04995"/>
<evidence type="ECO:0000256" key="3">
    <source>
        <dbReference type="ARBA" id="ARBA00022452"/>
    </source>
</evidence>
<dbReference type="EMBL" id="CP031222">
    <property type="protein sequence ID" value="AXI02252.1"/>
    <property type="molecule type" value="Genomic_DNA"/>
</dbReference>
<evidence type="ECO:0000256" key="4">
    <source>
        <dbReference type="ARBA" id="ARBA00022692"/>
    </source>
</evidence>
<keyword evidence="7 8" id="KW-0998">Cell outer membrane</keyword>
<gene>
    <name evidence="12" type="ORF">HYN46_04995</name>
</gene>
<evidence type="ECO:0000313" key="13">
    <source>
        <dbReference type="Proteomes" id="UP000253940"/>
    </source>
</evidence>
<feature type="domain" description="TonB-dependent receptor plug" evidence="11">
    <location>
        <begin position="28"/>
        <end position="140"/>
    </location>
</feature>
<evidence type="ECO:0000259" key="11">
    <source>
        <dbReference type="Pfam" id="PF07715"/>
    </source>
</evidence>
<name>A0A345P4P3_9GAMM</name>
<dbReference type="Proteomes" id="UP000253940">
    <property type="component" value="Chromosome"/>
</dbReference>
<dbReference type="AlphaFoldDB" id="A0A345P4P3"/>
<dbReference type="Gene3D" id="2.170.130.10">
    <property type="entry name" value="TonB-dependent receptor, plug domain"/>
    <property type="match status" value="1"/>
</dbReference>
<sequence length="878" mass="93958">MLSNAHADDAKVERVEVTGSSIKGVAAQSASPITIIKTEELAKMGITTASEALSRVSGNQSQFTASSAVGQSGTIGASADMRGLGSNKTLVLLNGRRLPNSPFEGSSVDLNIIPIAALDRIEILRDGASAIYGTDAIGGVINFITKKSYQGLTTTFEGSLPTQSGGGSQTRFNIAGGYGDLNQDGYNLFGIADFHQQQPLNAADRSFTSAGGIRPDLGMFQTSGSGYPANFYDPGAGPKDDSGKALGLSGNPYAAAGCVSPHSIPQGGACRYNYASVLGIVPQTKQMALLGKGTLKIDDNNQVGIEYLHAETQSMVYQAANPFASGEGFFLPSTSKYYPGNGITPAFSGLSGQDLTLGYRSELAGRRQDETLNKADRLLFSAEGNDFGWDYKTGVSLTRSTQLQRLVEGFLNDDLVRGALENGTLNPFGPQAAGDEGIYSQLALRGPYLDAKATTAAVDFTASREIAQLPAGGVGLAVGTSWRHENSAFNVYHDVANLSSGTGYAGSQSIAGHREVSAVFTELQVPILKSLEAQFALRYDNYSDVGSTTNPKVAFRWQPLKELMFRTSYSTGFRAPSLYELNQPPTRVETGSSQSDPILCPGGVVAPGGIPSRDCNQQLFKLKGGSKDLQPEKSRSFTVGTVVEPMKDLTLSVDYWNILLKNQITQMSESLIFGDGNKYAADFVRNPDGSLNYILNPNLNLGNVRTSGIDLGFGWKLPETAWGRFGLTLDGTYVNQYDYQIEQGGEYISNLGKYGAGVKGFNGGGGAIFRWRHTAGINWSLASWSAAFQQTFQSGYLDQNTSADPGYDNHHVGSYTIYNLSGTYSGIKNLTLTLGIKNLFNKNPPASNTTDNYQFGYDPRYADPLGRVLFLRGTYKFL</sequence>
<keyword evidence="5 9" id="KW-0798">TonB box</keyword>
<evidence type="ECO:0000256" key="7">
    <source>
        <dbReference type="ARBA" id="ARBA00023237"/>
    </source>
</evidence>
<organism evidence="12 13">
    <name type="scientific">Aquirhabdus parva</name>
    <dbReference type="NCBI Taxonomy" id="2283318"/>
    <lineage>
        <taxon>Bacteria</taxon>
        <taxon>Pseudomonadati</taxon>
        <taxon>Pseudomonadota</taxon>
        <taxon>Gammaproteobacteria</taxon>
        <taxon>Moraxellales</taxon>
        <taxon>Moraxellaceae</taxon>
        <taxon>Aquirhabdus</taxon>
    </lineage>
</organism>
<dbReference type="PROSITE" id="PS52016">
    <property type="entry name" value="TONB_DEPENDENT_REC_3"/>
    <property type="match status" value="1"/>
</dbReference>
<dbReference type="SUPFAM" id="SSF56935">
    <property type="entry name" value="Porins"/>
    <property type="match status" value="1"/>
</dbReference>